<dbReference type="PROSITE" id="PS50088">
    <property type="entry name" value="ANK_REPEAT"/>
    <property type="match status" value="8"/>
</dbReference>
<protein>
    <submittedName>
        <fullName evidence="4">Ankyrin repeat protein</fullName>
    </submittedName>
</protein>
<accession>A0A161WKC3</accession>
<keyword evidence="5" id="KW-1185">Reference proteome</keyword>
<dbReference type="SMART" id="SM00248">
    <property type="entry name" value="ANK"/>
    <property type="match status" value="9"/>
</dbReference>
<keyword evidence="1" id="KW-0677">Repeat</keyword>
<dbReference type="Proteomes" id="UP000076552">
    <property type="component" value="Unassembled WGS sequence"/>
</dbReference>
<dbReference type="Gene3D" id="1.25.40.20">
    <property type="entry name" value="Ankyrin repeat-containing domain"/>
    <property type="match status" value="4"/>
</dbReference>
<dbReference type="PRINTS" id="PR01415">
    <property type="entry name" value="ANKYRIN"/>
</dbReference>
<dbReference type="PROSITE" id="PS50297">
    <property type="entry name" value="ANK_REP_REGION"/>
    <property type="match status" value="5"/>
</dbReference>
<feature type="repeat" description="ANK" evidence="3">
    <location>
        <begin position="167"/>
        <end position="199"/>
    </location>
</feature>
<feature type="repeat" description="ANK" evidence="3">
    <location>
        <begin position="256"/>
        <end position="288"/>
    </location>
</feature>
<dbReference type="AlphaFoldDB" id="A0A161WKC3"/>
<evidence type="ECO:0000313" key="4">
    <source>
        <dbReference type="EMBL" id="KZL71446.1"/>
    </source>
</evidence>
<dbReference type="PANTHER" id="PTHR24198">
    <property type="entry name" value="ANKYRIN REPEAT AND PROTEIN KINASE DOMAIN-CONTAINING PROTEIN"/>
    <property type="match status" value="1"/>
</dbReference>
<evidence type="ECO:0000256" key="3">
    <source>
        <dbReference type="PROSITE-ProRule" id="PRU00023"/>
    </source>
</evidence>
<feature type="repeat" description="ANK" evidence="3">
    <location>
        <begin position="134"/>
        <end position="166"/>
    </location>
</feature>
<dbReference type="STRING" id="708197.A0A161WKC3"/>
<reference evidence="4 5" key="1">
    <citation type="submission" date="2015-06" db="EMBL/GenBank/DDBJ databases">
        <title>Survival trade-offs in plant roots during colonization by closely related pathogenic and mutualistic fungi.</title>
        <authorList>
            <person name="Hacquard S."/>
            <person name="Kracher B."/>
            <person name="Hiruma K."/>
            <person name="Weinman A."/>
            <person name="Muench P."/>
            <person name="Garrido Oter R."/>
            <person name="Ver Loren van Themaat E."/>
            <person name="Dallerey J.-F."/>
            <person name="Damm U."/>
            <person name="Henrissat B."/>
            <person name="Lespinet O."/>
            <person name="Thon M."/>
            <person name="Kemen E."/>
            <person name="McHardy A.C."/>
            <person name="Schulze-Lefert P."/>
            <person name="O'Connell R.J."/>
        </authorList>
    </citation>
    <scope>NUCLEOTIDE SEQUENCE [LARGE SCALE GENOMIC DNA]</scope>
    <source>
        <strain evidence="4 5">0861</strain>
    </source>
</reference>
<dbReference type="InterPro" id="IPR002110">
    <property type="entry name" value="Ankyrin_rpt"/>
</dbReference>
<name>A0A161WKC3_9PEZI</name>
<dbReference type="InterPro" id="IPR036770">
    <property type="entry name" value="Ankyrin_rpt-contain_sf"/>
</dbReference>
<organism evidence="4 5">
    <name type="scientific">Colletotrichum tofieldiae</name>
    <dbReference type="NCBI Taxonomy" id="708197"/>
    <lineage>
        <taxon>Eukaryota</taxon>
        <taxon>Fungi</taxon>
        <taxon>Dikarya</taxon>
        <taxon>Ascomycota</taxon>
        <taxon>Pezizomycotina</taxon>
        <taxon>Sordariomycetes</taxon>
        <taxon>Hypocreomycetidae</taxon>
        <taxon>Glomerellales</taxon>
        <taxon>Glomerellaceae</taxon>
        <taxon>Colletotrichum</taxon>
        <taxon>Colletotrichum spaethianum species complex</taxon>
    </lineage>
</organism>
<keyword evidence="2 3" id="KW-0040">ANK repeat</keyword>
<feature type="repeat" description="ANK" evidence="3">
    <location>
        <begin position="32"/>
        <end position="54"/>
    </location>
</feature>
<dbReference type="EMBL" id="LFIV01000071">
    <property type="protein sequence ID" value="KZL71446.1"/>
    <property type="molecule type" value="Genomic_DNA"/>
</dbReference>
<feature type="repeat" description="ANK" evidence="3">
    <location>
        <begin position="1"/>
        <end position="31"/>
    </location>
</feature>
<dbReference type="Pfam" id="PF13637">
    <property type="entry name" value="Ank_4"/>
    <property type="match status" value="1"/>
</dbReference>
<dbReference type="SUPFAM" id="SSF48403">
    <property type="entry name" value="Ankyrin repeat"/>
    <property type="match status" value="1"/>
</dbReference>
<dbReference type="PANTHER" id="PTHR24198:SF165">
    <property type="entry name" value="ANKYRIN REPEAT-CONTAINING PROTEIN-RELATED"/>
    <property type="match status" value="1"/>
</dbReference>
<feature type="repeat" description="ANK" evidence="3">
    <location>
        <begin position="223"/>
        <end position="255"/>
    </location>
</feature>
<evidence type="ECO:0000313" key="5">
    <source>
        <dbReference type="Proteomes" id="UP000076552"/>
    </source>
</evidence>
<evidence type="ECO:0000256" key="1">
    <source>
        <dbReference type="ARBA" id="ARBA00022737"/>
    </source>
</evidence>
<dbReference type="Pfam" id="PF12796">
    <property type="entry name" value="Ank_2"/>
    <property type="match status" value="3"/>
</dbReference>
<proteinExistence type="predicted"/>
<sequence>MDLHLAARRGNHNIVKRFLEEDDIDINLEDIIGQTPLHLASENGHDNVTELLLKQDEIDLNPQDKDRRTPLHLAAKNGHKDVANLLLEMDEVGLNSQDKNGQTPLLWAAKNRHDKVVKLMLKKDKIDLNIQDNNGRTPLSWATENKHMSMIRLLLNAAIDRKSKAYSSHTLLSWAAEHGYERVVKLLLEDVVDPNVHDNNSRTPLLLAIENEHEGVVELLVQNDSTTLHLLAREGEIAPINSIISTNYDINTKNDLGRTALHISTSYHHLEVAKLLISSGADVNAKDINGATPLHLAIASRHHDFIELLLKNAAYPKGITVNKTQIFCQEQIDDSDARISVAVWAPSEDVLEDRICLDFSDWAEYGIAWTMTAPKKHNNSSRWKTRDHFSMLPNGWIPDDGIDFFYQFIAELTIRWSKLCNSAEGHLSMRRIDQLGKKGESHDFIHRLAEDAKCLAELRSFHRGQVRSARNFAVHYSRRYCGGDDPKAMQELDNFSNVVGENLHFTVRIFARADF</sequence>
<feature type="repeat" description="ANK" evidence="3">
    <location>
        <begin position="289"/>
        <end position="314"/>
    </location>
</feature>
<feature type="repeat" description="ANK" evidence="3">
    <location>
        <begin position="66"/>
        <end position="88"/>
    </location>
</feature>
<comment type="caution">
    <text evidence="4">The sequence shown here is derived from an EMBL/GenBank/DDBJ whole genome shotgun (WGS) entry which is preliminary data.</text>
</comment>
<evidence type="ECO:0000256" key="2">
    <source>
        <dbReference type="ARBA" id="ARBA00023043"/>
    </source>
</evidence>
<gene>
    <name evidence="4" type="ORF">CT0861_12479</name>
</gene>